<dbReference type="EMBL" id="JAVRES010000002">
    <property type="protein sequence ID" value="MDT0434470.1"/>
    <property type="molecule type" value="Genomic_DNA"/>
</dbReference>
<dbReference type="GO" id="GO:0035527">
    <property type="term" value="F:3-hydroxypropionate dehydrogenase (NADP+) activity"/>
    <property type="evidence" value="ECO:0007669"/>
    <property type="project" value="UniProtKB-EC"/>
</dbReference>
<keyword evidence="2" id="KW-0560">Oxidoreductase</keyword>
<dbReference type="SUPFAM" id="SSF55469">
    <property type="entry name" value="FMN-dependent nitroreductase-like"/>
    <property type="match status" value="1"/>
</dbReference>
<gene>
    <name evidence="2" type="ORF">RM877_07210</name>
</gene>
<dbReference type="PANTHER" id="PTHR43543:SF1">
    <property type="entry name" value="MALONIC SEMIALDEHYDE REDUCTASE RUTE-RELATED"/>
    <property type="match status" value="1"/>
</dbReference>
<dbReference type="InterPro" id="IPR029479">
    <property type="entry name" value="Nitroreductase"/>
</dbReference>
<dbReference type="InterPro" id="IPR050461">
    <property type="entry name" value="Nitroreductase_HadB/RutE"/>
</dbReference>
<evidence type="ECO:0000313" key="2">
    <source>
        <dbReference type="EMBL" id="MDT0434470.1"/>
    </source>
</evidence>
<protein>
    <submittedName>
        <fullName evidence="2">Malonic semialdehyde reductase</fullName>
        <ecNumber evidence="2">1.1.1.298</ecNumber>
    </submittedName>
</protein>
<comment type="caution">
    <text evidence="2">The sequence shown here is derived from an EMBL/GenBank/DDBJ whole genome shotgun (WGS) entry which is preliminary data.</text>
</comment>
<dbReference type="Pfam" id="PF00881">
    <property type="entry name" value="Nitroreductase"/>
    <property type="match status" value="1"/>
</dbReference>
<dbReference type="NCBIfam" id="NF003768">
    <property type="entry name" value="PRK05365.1"/>
    <property type="match status" value="1"/>
</dbReference>
<feature type="domain" description="Nitroreductase" evidence="1">
    <location>
        <begin position="23"/>
        <end position="165"/>
    </location>
</feature>
<dbReference type="PANTHER" id="PTHR43543">
    <property type="entry name" value="MALONIC SEMIALDEHYDE REDUCTASE RUTE-RELATED"/>
    <property type="match status" value="1"/>
</dbReference>
<dbReference type="RefSeq" id="WP_093836098.1">
    <property type="nucleotide sequence ID" value="NZ_JAVRES010000002.1"/>
</dbReference>
<organism evidence="2 3">
    <name type="scientific">Streptomyces doudnae</name>
    <dbReference type="NCBI Taxonomy" id="3075536"/>
    <lineage>
        <taxon>Bacteria</taxon>
        <taxon>Bacillati</taxon>
        <taxon>Actinomycetota</taxon>
        <taxon>Actinomycetes</taxon>
        <taxon>Kitasatosporales</taxon>
        <taxon>Streptomycetaceae</taxon>
        <taxon>Streptomyces</taxon>
    </lineage>
</organism>
<dbReference type="InterPro" id="IPR000415">
    <property type="entry name" value="Nitroreductase-like"/>
</dbReference>
<evidence type="ECO:0000259" key="1">
    <source>
        <dbReference type="Pfam" id="PF00881"/>
    </source>
</evidence>
<dbReference type="Gene3D" id="3.40.109.10">
    <property type="entry name" value="NADH Oxidase"/>
    <property type="match status" value="1"/>
</dbReference>
<reference evidence="3" key="1">
    <citation type="submission" date="2023-07" db="EMBL/GenBank/DDBJ databases">
        <title>30 novel species of actinomycetes from the DSMZ collection.</title>
        <authorList>
            <person name="Nouioui I."/>
        </authorList>
    </citation>
    <scope>NUCLEOTIDE SEQUENCE [LARGE SCALE GENOMIC DNA]</scope>
    <source>
        <strain evidence="3">DSM 41981</strain>
    </source>
</reference>
<dbReference type="EC" id="1.1.1.298" evidence="2"/>
<dbReference type="AlphaFoldDB" id="A0ABD5EIN9"/>
<dbReference type="Proteomes" id="UP001183535">
    <property type="component" value="Unassembled WGS sequence"/>
</dbReference>
<keyword evidence="3" id="KW-1185">Reference proteome</keyword>
<name>A0ABD5EIN9_9ACTN</name>
<accession>A0ABD5EIN9</accession>
<sequence>MTHTTTRRLALDGTAQDLLFRQAHTVDRFTGEPVTDETVRAVHDLVRNGPTAFNQQPLRLWLLRSPESRERLARHLTRGNREKTLRAPLTALLAVDTDFHLRLPEQFPQFPGASDLFTGERGKRERSARFNGALQAAYFIIGIRAAGLAAGPMSGFDEDGVDREFFPDGALSALLLVNIGRPAPDGARARGPRLGYDEIRTTL</sequence>
<proteinExistence type="predicted"/>
<evidence type="ECO:0000313" key="3">
    <source>
        <dbReference type="Proteomes" id="UP001183535"/>
    </source>
</evidence>